<dbReference type="EMBL" id="BTSY01000005">
    <property type="protein sequence ID" value="GMT31093.1"/>
    <property type="molecule type" value="Genomic_DNA"/>
</dbReference>
<dbReference type="InterPro" id="IPR036860">
    <property type="entry name" value="SH2_dom_sf"/>
</dbReference>
<protein>
    <recommendedName>
        <fullName evidence="4">SH2 domain-containing protein</fullName>
    </recommendedName>
</protein>
<feature type="compositionally biased region" description="Low complexity" evidence="3">
    <location>
        <begin position="323"/>
        <end position="346"/>
    </location>
</feature>
<evidence type="ECO:0000313" key="6">
    <source>
        <dbReference type="Proteomes" id="UP001432322"/>
    </source>
</evidence>
<evidence type="ECO:0000256" key="1">
    <source>
        <dbReference type="ARBA" id="ARBA00022999"/>
    </source>
</evidence>
<evidence type="ECO:0000256" key="2">
    <source>
        <dbReference type="PROSITE-ProRule" id="PRU00191"/>
    </source>
</evidence>
<dbReference type="PANTHER" id="PTHR19969:SF10">
    <property type="entry name" value="SH2 DOMAIN-CONTAINING PROTEIN"/>
    <property type="match status" value="1"/>
</dbReference>
<sequence>FQGEIASKWCRENLNELAAEKELRTTRKGTFLIWRGRSPVDLYLSYIDSDGLSHHLPIKQLGRLFFLEGNRFNSLPDLVVHHLTMREFSRNRVKIINSHKREKLEATHIALADMAQVPGQPMFNVRRGDLLSEMGRIDDRWLLAKHLPSQSIAFFDLTQTSILSDMDAAPDALPYFHDCASDDQDEVVQLLADGGRGSFLLRRSRQTTGAFALLVHTGEKIDKFLVEEVKGVSPTAARNNNNNLLSSSGADAKSSCAGTASLPSSSSPSSGCSGWRLSGRVFASISHIVHRYSIRPMQAEACLTHAVLAPPPPRDGDGKEFCSTDCSSPSTSSGATTTTNSSVEETNGGEGQEEDRVADRVIVATVNAQYKSREDKEWRRCAVTLYEHIGTAMLRIGDTPRADRHTLILHHTELVCLHESIFGREATVFLSPLQNESGIFISFEPLHFYYTWFHLLRRYTVQRRVDGACSSSSMSFYAGASSERMEMSLLSVHVDKYKGDILKAETPYRVGIALNGVNVATTVGQTPATASSVVFDAHFLIVVTSWSCSIQLTLHAAGKSRPTAVSSIMGGMAASLSASAAAAASAMTSSAASAAATASGAATAVERKTSSTTPAMPFAVTTTRQRVVVLTRDAYTPLIDCLMTEVLPVVEWASGRLHTPQRNLLCSVLVSLVWPHSLRALIENTLGKSIEETSGENMLRQDSFASCLITAALRMSGKTLLEARLNEERPKVLTEDWLVSLLSDVAALPSVSLVLACVSATVAAHLPAADAANRGGGREHVVRRAISAAFVLRFANPLIIGALPSTEGPQLARALQTAANAAAMANFCRDSSGAGTATRIFDLFERVRDSTQQTVLVEAYDTAPEQCALLCHLLALALTSCPGAYSPANSSICSSYTSSSTVTSSSATTSSSMTSSTSLPATSSTSGGDGAPAPGLSISMSAVSSAVPTSHNHHHTHPELSPFLARLLELHRN</sequence>
<reference evidence="5" key="1">
    <citation type="submission" date="2023-10" db="EMBL/GenBank/DDBJ databases">
        <title>Genome assembly of Pristionchus species.</title>
        <authorList>
            <person name="Yoshida K."/>
            <person name="Sommer R.J."/>
        </authorList>
    </citation>
    <scope>NUCLEOTIDE SEQUENCE</scope>
    <source>
        <strain evidence="5">RS5133</strain>
    </source>
</reference>
<dbReference type="InterPro" id="IPR051184">
    <property type="entry name" value="Tyrosine-phos_adapter"/>
</dbReference>
<feature type="region of interest" description="Disordered" evidence="3">
    <location>
        <begin position="313"/>
        <end position="358"/>
    </location>
</feature>
<organism evidence="5 6">
    <name type="scientific">Pristionchus fissidentatus</name>
    <dbReference type="NCBI Taxonomy" id="1538716"/>
    <lineage>
        <taxon>Eukaryota</taxon>
        <taxon>Metazoa</taxon>
        <taxon>Ecdysozoa</taxon>
        <taxon>Nematoda</taxon>
        <taxon>Chromadorea</taxon>
        <taxon>Rhabditida</taxon>
        <taxon>Rhabditina</taxon>
        <taxon>Diplogasteromorpha</taxon>
        <taxon>Diplogasteroidea</taxon>
        <taxon>Neodiplogasteridae</taxon>
        <taxon>Pristionchus</taxon>
    </lineage>
</organism>
<feature type="non-terminal residue" evidence="5">
    <location>
        <position position="1"/>
    </location>
</feature>
<keyword evidence="1 2" id="KW-0727">SH2 domain</keyword>
<keyword evidence="6" id="KW-1185">Reference proteome</keyword>
<evidence type="ECO:0000313" key="5">
    <source>
        <dbReference type="EMBL" id="GMT31093.1"/>
    </source>
</evidence>
<evidence type="ECO:0000256" key="3">
    <source>
        <dbReference type="SAM" id="MobiDB-lite"/>
    </source>
</evidence>
<feature type="domain" description="SH2" evidence="4">
    <location>
        <begin position="175"/>
        <end position="307"/>
    </location>
</feature>
<feature type="compositionally biased region" description="Low complexity" evidence="3">
    <location>
        <begin position="904"/>
        <end position="926"/>
    </location>
</feature>
<gene>
    <name evidence="5" type="ORF">PFISCL1PPCAC_22390</name>
</gene>
<dbReference type="GO" id="GO:0030971">
    <property type="term" value="F:receptor tyrosine kinase binding"/>
    <property type="evidence" value="ECO:0007669"/>
    <property type="project" value="TreeGrafter"/>
</dbReference>
<comment type="caution">
    <text evidence="5">The sequence shown here is derived from an EMBL/GenBank/DDBJ whole genome shotgun (WGS) entry which is preliminary data.</text>
</comment>
<dbReference type="GO" id="GO:0035591">
    <property type="term" value="F:signaling adaptor activity"/>
    <property type="evidence" value="ECO:0007669"/>
    <property type="project" value="TreeGrafter"/>
</dbReference>
<dbReference type="GO" id="GO:0005737">
    <property type="term" value="C:cytoplasm"/>
    <property type="evidence" value="ECO:0007669"/>
    <property type="project" value="TreeGrafter"/>
</dbReference>
<dbReference type="Proteomes" id="UP001432322">
    <property type="component" value="Unassembled WGS sequence"/>
</dbReference>
<feature type="domain" description="SH2" evidence="4">
    <location>
        <begin position="9"/>
        <end position="82"/>
    </location>
</feature>
<dbReference type="AlphaFoldDB" id="A0AAV5WLF1"/>
<accession>A0AAV5WLF1</accession>
<dbReference type="SMART" id="SM00252">
    <property type="entry name" value="SH2"/>
    <property type="match status" value="2"/>
</dbReference>
<dbReference type="SUPFAM" id="SSF55550">
    <property type="entry name" value="SH2 domain"/>
    <property type="match status" value="2"/>
</dbReference>
<dbReference type="GO" id="GO:0016477">
    <property type="term" value="P:cell migration"/>
    <property type="evidence" value="ECO:0007669"/>
    <property type="project" value="TreeGrafter"/>
</dbReference>
<dbReference type="GO" id="GO:0007167">
    <property type="term" value="P:enzyme-linked receptor protein signaling pathway"/>
    <property type="evidence" value="ECO:0007669"/>
    <property type="project" value="TreeGrafter"/>
</dbReference>
<evidence type="ECO:0000259" key="4">
    <source>
        <dbReference type="PROSITE" id="PS50001"/>
    </source>
</evidence>
<dbReference type="CDD" id="cd00173">
    <property type="entry name" value="SH2"/>
    <property type="match status" value="2"/>
</dbReference>
<proteinExistence type="predicted"/>
<feature type="region of interest" description="Disordered" evidence="3">
    <location>
        <begin position="904"/>
        <end position="937"/>
    </location>
</feature>
<dbReference type="PANTHER" id="PTHR19969">
    <property type="entry name" value="SH2-SH3 ADAPTOR PROTEIN-RELATED"/>
    <property type="match status" value="1"/>
</dbReference>
<dbReference type="PROSITE" id="PS50001">
    <property type="entry name" value="SH2"/>
    <property type="match status" value="2"/>
</dbReference>
<dbReference type="InterPro" id="IPR000980">
    <property type="entry name" value="SH2"/>
</dbReference>
<dbReference type="Gene3D" id="3.30.505.10">
    <property type="entry name" value="SH2 domain"/>
    <property type="match status" value="2"/>
</dbReference>
<dbReference type="Pfam" id="PF00017">
    <property type="entry name" value="SH2"/>
    <property type="match status" value="2"/>
</dbReference>
<name>A0AAV5WLF1_9BILA</name>